<organism evidence="2 3">
    <name type="scientific">Bursaphelenchus xylophilus</name>
    <name type="common">Pinewood nematode worm</name>
    <name type="synonym">Aphelenchoides xylophilus</name>
    <dbReference type="NCBI Taxonomy" id="6326"/>
    <lineage>
        <taxon>Eukaryota</taxon>
        <taxon>Metazoa</taxon>
        <taxon>Ecdysozoa</taxon>
        <taxon>Nematoda</taxon>
        <taxon>Chromadorea</taxon>
        <taxon>Rhabditida</taxon>
        <taxon>Tylenchina</taxon>
        <taxon>Tylenchomorpha</taxon>
        <taxon>Aphelenchoidea</taxon>
        <taxon>Aphelenchoididae</taxon>
        <taxon>Bursaphelenchus</taxon>
    </lineage>
</organism>
<evidence type="ECO:0000313" key="3">
    <source>
        <dbReference type="WBParaSite" id="BXY_1687800.1"/>
    </source>
</evidence>
<dbReference type="AlphaFoldDB" id="A0A1I7SV04"/>
<proteinExistence type="predicted"/>
<feature type="signal peptide" evidence="1">
    <location>
        <begin position="1"/>
        <end position="16"/>
    </location>
</feature>
<sequence length="223" mass="24940">MIVFCCFALLITICCALHCPRNVPYFSTAACVPNPSLSQPRCPHGYRCRPAKESADSKDVFFICCDSSDMQVADYFLEAQISPQFVPQIPFTILRSAVLLDQKSGQRVIVEEFDGEISGADRVVNDSASYDRLDFVQFEREIDPNAGRFLHFLVARAPKYTFFKPEEVGAIRHHFFKEVMATSRNMSPVLRDLASEAGKEALITGSNVLNDVICRQEAVNAKS</sequence>
<dbReference type="Proteomes" id="UP000095284">
    <property type="component" value="Unplaced"/>
</dbReference>
<feature type="chain" id="PRO_5009306721" evidence="1">
    <location>
        <begin position="17"/>
        <end position="223"/>
    </location>
</feature>
<reference evidence="3" key="1">
    <citation type="submission" date="2016-11" db="UniProtKB">
        <authorList>
            <consortium name="WormBaseParasite"/>
        </authorList>
    </citation>
    <scope>IDENTIFICATION</scope>
</reference>
<accession>A0A1I7SV04</accession>
<evidence type="ECO:0000313" key="2">
    <source>
        <dbReference type="Proteomes" id="UP000095284"/>
    </source>
</evidence>
<protein>
    <submittedName>
        <fullName evidence="3">Transferrin-like domain-containing protein</fullName>
    </submittedName>
</protein>
<dbReference type="WBParaSite" id="BXY_1687800.1">
    <property type="protein sequence ID" value="BXY_1687800.1"/>
    <property type="gene ID" value="BXY_1687800"/>
</dbReference>
<evidence type="ECO:0000256" key="1">
    <source>
        <dbReference type="SAM" id="SignalP"/>
    </source>
</evidence>
<name>A0A1I7SV04_BURXY</name>
<keyword evidence="1" id="KW-0732">Signal</keyword>